<evidence type="ECO:0000313" key="9">
    <source>
        <dbReference type="Proteomes" id="UP000004810"/>
    </source>
</evidence>
<name>J9F718_WUCBA</name>
<dbReference type="Pfam" id="PF04006">
    <property type="entry name" value="Mpp10"/>
    <property type="match status" value="1"/>
</dbReference>
<dbReference type="PANTHER" id="PTHR17039:SF0">
    <property type="entry name" value="U3 SMALL NUCLEOLAR RIBONUCLEOPROTEIN PROTEIN MPP10"/>
    <property type="match status" value="1"/>
</dbReference>
<evidence type="ECO:0000256" key="3">
    <source>
        <dbReference type="ARBA" id="ARBA00022552"/>
    </source>
</evidence>
<comment type="similarity">
    <text evidence="6">Belongs to the MPP10 family.</text>
</comment>
<sequence>MRRRRMKKHEEIKKLISSLFQKLNALSHYRYIPPEVHPEVRILNNMPSLQKEEVGPLASTDAVLLAPEEIHKHISGPIKADDEKTKTDRSRLHRKKKKWQHIKQFRKQEAELADMKNEISAKKPKLASQYDNKRGNMKLTSTSFFQRLQTKAAEEVKGKKHKITEMGTTKKKLSTNYKL</sequence>
<gene>
    <name evidence="8" type="ORF">WUBG_05941</name>
</gene>
<dbReference type="InterPro" id="IPR012173">
    <property type="entry name" value="Mpp10"/>
</dbReference>
<accession>J9F718</accession>
<dbReference type="AlphaFoldDB" id="J9F718"/>
<dbReference type="GO" id="GO:0006364">
    <property type="term" value="P:rRNA processing"/>
    <property type="evidence" value="ECO:0007669"/>
    <property type="project" value="UniProtKB-KW"/>
</dbReference>
<evidence type="ECO:0000256" key="2">
    <source>
        <dbReference type="ARBA" id="ARBA00022517"/>
    </source>
</evidence>
<proteinExistence type="inferred from homology"/>
<dbReference type="GO" id="GO:0034457">
    <property type="term" value="C:Mpp10 complex"/>
    <property type="evidence" value="ECO:0007669"/>
    <property type="project" value="InterPro"/>
</dbReference>
<dbReference type="Proteomes" id="UP000004810">
    <property type="component" value="Unassembled WGS sequence"/>
</dbReference>
<evidence type="ECO:0000256" key="1">
    <source>
        <dbReference type="ARBA" id="ARBA00004604"/>
    </source>
</evidence>
<feature type="region of interest" description="Disordered" evidence="7">
    <location>
        <begin position="155"/>
        <end position="179"/>
    </location>
</feature>
<evidence type="ECO:0000256" key="7">
    <source>
        <dbReference type="SAM" id="MobiDB-lite"/>
    </source>
</evidence>
<evidence type="ECO:0000256" key="5">
    <source>
        <dbReference type="ARBA" id="ARBA00023274"/>
    </source>
</evidence>
<dbReference type="EMBL" id="ADBV01002397">
    <property type="protein sequence ID" value="EJW83149.1"/>
    <property type="molecule type" value="Genomic_DNA"/>
</dbReference>
<keyword evidence="2" id="KW-0690">Ribosome biogenesis</keyword>
<dbReference type="GO" id="GO:0005732">
    <property type="term" value="C:sno(s)RNA-containing ribonucleoprotein complex"/>
    <property type="evidence" value="ECO:0007669"/>
    <property type="project" value="InterPro"/>
</dbReference>
<comment type="subcellular location">
    <subcellularLocation>
        <location evidence="1">Nucleus</location>
        <location evidence="1">Nucleolus</location>
    </subcellularLocation>
</comment>
<dbReference type="GO" id="GO:0032040">
    <property type="term" value="C:small-subunit processome"/>
    <property type="evidence" value="ECO:0007669"/>
    <property type="project" value="TreeGrafter"/>
</dbReference>
<evidence type="ECO:0000256" key="4">
    <source>
        <dbReference type="ARBA" id="ARBA00023242"/>
    </source>
</evidence>
<organism evidence="8 9">
    <name type="scientific">Wuchereria bancrofti</name>
    <dbReference type="NCBI Taxonomy" id="6293"/>
    <lineage>
        <taxon>Eukaryota</taxon>
        <taxon>Metazoa</taxon>
        <taxon>Ecdysozoa</taxon>
        <taxon>Nematoda</taxon>
        <taxon>Chromadorea</taxon>
        <taxon>Rhabditida</taxon>
        <taxon>Spirurina</taxon>
        <taxon>Spiruromorpha</taxon>
        <taxon>Filarioidea</taxon>
        <taxon>Onchocercidae</taxon>
        <taxon>Wuchereria</taxon>
    </lineage>
</organism>
<keyword evidence="5" id="KW-0687">Ribonucleoprotein</keyword>
<comment type="caution">
    <text evidence="8">The sequence shown here is derived from an EMBL/GenBank/DDBJ whole genome shotgun (WGS) entry which is preliminary data.</text>
</comment>
<keyword evidence="4" id="KW-0539">Nucleus</keyword>
<evidence type="ECO:0000313" key="8">
    <source>
        <dbReference type="EMBL" id="EJW83149.1"/>
    </source>
</evidence>
<protein>
    <submittedName>
        <fullName evidence="8">Uncharacterized protein</fullName>
    </submittedName>
</protein>
<dbReference type="PANTHER" id="PTHR17039">
    <property type="entry name" value="U3 SMALL NUCLEOLAR RIBONUCLEOPROTEIN PROTEIN MPP10"/>
    <property type="match status" value="1"/>
</dbReference>
<keyword evidence="3" id="KW-0698">rRNA processing</keyword>
<evidence type="ECO:0000256" key="6">
    <source>
        <dbReference type="ARBA" id="ARBA00029455"/>
    </source>
</evidence>
<reference evidence="9" key="1">
    <citation type="submission" date="2012-08" db="EMBL/GenBank/DDBJ databases">
        <title>The Genome Sequence of Wuchereria bancrofti.</title>
        <authorList>
            <person name="Nutman T.B."/>
            <person name="Fink D.L."/>
            <person name="Russ C."/>
            <person name="Young S."/>
            <person name="Zeng Q."/>
            <person name="Koehrsen M."/>
            <person name="Alvarado L."/>
            <person name="Berlin A."/>
            <person name="Chapman S.B."/>
            <person name="Chen Z."/>
            <person name="Freedman E."/>
            <person name="Gellesch M."/>
            <person name="Goldberg J."/>
            <person name="Griggs A."/>
            <person name="Gujja S."/>
            <person name="Heilman E.R."/>
            <person name="Heiman D."/>
            <person name="Hepburn T."/>
            <person name="Howarth C."/>
            <person name="Jen D."/>
            <person name="Larson L."/>
            <person name="Lewis B."/>
            <person name="Mehta T."/>
            <person name="Park D."/>
            <person name="Pearson M."/>
            <person name="Roberts A."/>
            <person name="Saif S."/>
            <person name="Shea T."/>
            <person name="Shenoy N."/>
            <person name="Sisk P."/>
            <person name="Stolte C."/>
            <person name="Sykes S."/>
            <person name="Walk T."/>
            <person name="White J."/>
            <person name="Yandava C."/>
            <person name="Haas B."/>
            <person name="Henn M.R."/>
            <person name="Nusbaum C."/>
            <person name="Birren B."/>
        </authorList>
    </citation>
    <scope>NUCLEOTIDE SEQUENCE [LARGE SCALE GENOMIC DNA]</scope>
    <source>
        <strain evidence="9">NA</strain>
    </source>
</reference>